<sequence>MYRTRRSPTPTPSTNVSQPRRSPAFPLPPPVDIYSSVITAPPAAEHHVPHPIPHSWQRPLPDEGTIEEMRERSRFDNLPQHTRTRTRPGPPPSAAADPVVPRLNPFFPQSTTTATLRKSKKDKNTQMCRFLHGIGEDAAIPSPPYNFTRSDISPLLHTLHQYCLSFEFAIAKGTKDLWSQLNAAIEDHATLHGLEFPPNATDLSIHAHFETSSWQVLHTRSNQASAQRKFIPVDWYEYDYTETKMSAVAKAIPHPGNCVNIPAPSTALSQSNPGGHIRTGWQSSSLSDPPLPPTTRRRVASPPAGGSSSHARSPTPDFPPTQDLLARALDKRQEAAAALTPPPPPPLDIPPLKSWQRATGLDLLEWISTITSIAAREQTVPLVIRGGSHNASEESIFATEANVYCPPVADLAFLVHGRHFRLETNDPELGARGEGPERVVHARAIEAEALSSGSLDDFYVDGRYAALFILRMEAAPMPISPFFIFAATQSERPSLRPLTFAFINTLDPDTARVLHPWFQIRHDTLVDDPTHPAAVLLEHYLDLTIDWLCQPRTTEEHDNVHIRLLECCLLGGVDIWDTPGFAEFQRGLRLELGEPSDEFTPAPTMGDHWSSADKAMRLPTCLYDRGVRQPDDLIRRLQITIHGGDRPPSAAGVLYAKLFTWRLHRWLHGSGYPRALKGVFVDRNTASSSPAPLSPTTLAAPGASLSPTMPYNTFRYIPPAHKRLMITMAANGMSNQEIA</sequence>
<feature type="region of interest" description="Disordered" evidence="1">
    <location>
        <begin position="42"/>
        <end position="61"/>
    </location>
</feature>
<feature type="region of interest" description="Disordered" evidence="1">
    <location>
        <begin position="263"/>
        <end position="322"/>
    </location>
</feature>
<comment type="caution">
    <text evidence="2">The sequence shown here is derived from an EMBL/GenBank/DDBJ whole genome shotgun (WGS) entry which is preliminary data.</text>
</comment>
<evidence type="ECO:0000256" key="1">
    <source>
        <dbReference type="SAM" id="MobiDB-lite"/>
    </source>
</evidence>
<keyword evidence="3" id="KW-1185">Reference proteome</keyword>
<dbReference type="AlphaFoldDB" id="A0AAW0ACC6"/>
<evidence type="ECO:0000313" key="2">
    <source>
        <dbReference type="EMBL" id="KAK7006525.1"/>
    </source>
</evidence>
<accession>A0AAW0ACC6</accession>
<dbReference type="EMBL" id="JAWWNJ010000075">
    <property type="protein sequence ID" value="KAK7006525.1"/>
    <property type="molecule type" value="Genomic_DNA"/>
</dbReference>
<organism evidence="2 3">
    <name type="scientific">Favolaschia claudopus</name>
    <dbReference type="NCBI Taxonomy" id="2862362"/>
    <lineage>
        <taxon>Eukaryota</taxon>
        <taxon>Fungi</taxon>
        <taxon>Dikarya</taxon>
        <taxon>Basidiomycota</taxon>
        <taxon>Agaricomycotina</taxon>
        <taxon>Agaricomycetes</taxon>
        <taxon>Agaricomycetidae</taxon>
        <taxon>Agaricales</taxon>
        <taxon>Marasmiineae</taxon>
        <taxon>Mycenaceae</taxon>
        <taxon>Favolaschia</taxon>
    </lineage>
</organism>
<feature type="compositionally biased region" description="Polar residues" evidence="1">
    <location>
        <begin position="107"/>
        <end position="116"/>
    </location>
</feature>
<proteinExistence type="predicted"/>
<feature type="compositionally biased region" description="Pro residues" evidence="1">
    <location>
        <begin position="340"/>
        <end position="349"/>
    </location>
</feature>
<evidence type="ECO:0000313" key="3">
    <source>
        <dbReference type="Proteomes" id="UP001362999"/>
    </source>
</evidence>
<protein>
    <submittedName>
        <fullName evidence="2">Uncharacterized protein</fullName>
    </submittedName>
</protein>
<reference evidence="2 3" key="1">
    <citation type="journal article" date="2024" name="J Genomics">
        <title>Draft genome sequencing and assembly of Favolaschia claudopus CIRM-BRFM 2984 isolated from oak limbs.</title>
        <authorList>
            <person name="Navarro D."/>
            <person name="Drula E."/>
            <person name="Chaduli D."/>
            <person name="Cazenave R."/>
            <person name="Ahrendt S."/>
            <person name="Wang J."/>
            <person name="Lipzen A."/>
            <person name="Daum C."/>
            <person name="Barry K."/>
            <person name="Grigoriev I.V."/>
            <person name="Favel A."/>
            <person name="Rosso M.N."/>
            <person name="Martin F."/>
        </authorList>
    </citation>
    <scope>NUCLEOTIDE SEQUENCE [LARGE SCALE GENOMIC DNA]</scope>
    <source>
        <strain evidence="2 3">CIRM-BRFM 2984</strain>
    </source>
</reference>
<name>A0AAW0ACC6_9AGAR</name>
<feature type="region of interest" description="Disordered" evidence="1">
    <location>
        <begin position="72"/>
        <end position="121"/>
    </location>
</feature>
<feature type="region of interest" description="Disordered" evidence="1">
    <location>
        <begin position="332"/>
        <end position="351"/>
    </location>
</feature>
<dbReference type="Proteomes" id="UP001362999">
    <property type="component" value="Unassembled WGS sequence"/>
</dbReference>
<gene>
    <name evidence="2" type="ORF">R3P38DRAFT_3213820</name>
</gene>
<feature type="compositionally biased region" description="Low complexity" evidence="1">
    <location>
        <begin position="300"/>
        <end position="314"/>
    </location>
</feature>
<feature type="region of interest" description="Disordered" evidence="1">
    <location>
        <begin position="1"/>
        <end position="29"/>
    </location>
</feature>